<dbReference type="PRINTS" id="PR00738">
    <property type="entry name" value="GLHYDRLASE20"/>
</dbReference>
<comment type="catalytic activity">
    <reaction evidence="1">
        <text>Hydrolysis of terminal non-reducing N-acetyl-D-hexosamine residues in N-acetyl-beta-D-hexosaminides.</text>
        <dbReference type="EC" id="3.2.1.52"/>
    </reaction>
</comment>
<dbReference type="InterPro" id="IPR037524">
    <property type="entry name" value="PA14/GLEYA"/>
</dbReference>
<reference evidence="9" key="1">
    <citation type="journal article" date="2014" name="Int. J. Syst. Evol. Microbiol.">
        <title>Complete genome sequence of Corynebacterium casei LMG S-19264T (=DSM 44701T), isolated from a smear-ripened cheese.</title>
        <authorList>
            <consortium name="US DOE Joint Genome Institute (JGI-PGF)"/>
            <person name="Walter F."/>
            <person name="Albersmeier A."/>
            <person name="Kalinowski J."/>
            <person name="Ruckert C."/>
        </authorList>
    </citation>
    <scope>NUCLEOTIDE SEQUENCE</scope>
    <source>
        <strain evidence="9">CCM 8711</strain>
    </source>
</reference>
<gene>
    <name evidence="9" type="ORF">GCM10011425_28940</name>
</gene>
<dbReference type="InterPro" id="IPR017853">
    <property type="entry name" value="GH"/>
</dbReference>
<protein>
    <recommendedName>
        <fullName evidence="3">beta-N-acetylhexosaminidase</fullName>
        <ecNumber evidence="3">3.2.1.52</ecNumber>
    </recommendedName>
</protein>
<dbReference type="InterPro" id="IPR025705">
    <property type="entry name" value="Beta_hexosaminidase_sua/sub"/>
</dbReference>
<dbReference type="GO" id="GO:0030203">
    <property type="term" value="P:glycosaminoglycan metabolic process"/>
    <property type="evidence" value="ECO:0007669"/>
    <property type="project" value="TreeGrafter"/>
</dbReference>
<dbReference type="PROSITE" id="PS51820">
    <property type="entry name" value="PA14"/>
    <property type="match status" value="1"/>
</dbReference>
<dbReference type="GO" id="GO:0004563">
    <property type="term" value="F:beta-N-acetylhexosaminidase activity"/>
    <property type="evidence" value="ECO:0007669"/>
    <property type="project" value="UniProtKB-EC"/>
</dbReference>
<proteinExistence type="inferred from homology"/>
<dbReference type="EC" id="3.2.1.52" evidence="3"/>
<feature type="signal peptide" evidence="7">
    <location>
        <begin position="1"/>
        <end position="27"/>
    </location>
</feature>
<dbReference type="InterPro" id="IPR015882">
    <property type="entry name" value="HEX_bac_N"/>
</dbReference>
<dbReference type="InterPro" id="IPR026876">
    <property type="entry name" value="Fn3_assoc_repeat"/>
</dbReference>
<evidence type="ECO:0000259" key="8">
    <source>
        <dbReference type="PROSITE" id="PS51820"/>
    </source>
</evidence>
<feature type="active site" description="Proton donor" evidence="6">
    <location>
        <position position="351"/>
    </location>
</feature>
<dbReference type="PANTHER" id="PTHR22600:SF57">
    <property type="entry name" value="BETA-N-ACETYLHEXOSAMINIDASE"/>
    <property type="match status" value="1"/>
</dbReference>
<dbReference type="SUPFAM" id="SSF55545">
    <property type="entry name" value="beta-N-acetylhexosaminidase-like domain"/>
    <property type="match status" value="1"/>
</dbReference>
<dbReference type="EMBL" id="BMDO01000008">
    <property type="protein sequence ID" value="GGI51682.1"/>
    <property type="molecule type" value="Genomic_DNA"/>
</dbReference>
<evidence type="ECO:0000256" key="4">
    <source>
        <dbReference type="ARBA" id="ARBA00022801"/>
    </source>
</evidence>
<dbReference type="Pfam" id="PF07691">
    <property type="entry name" value="PA14"/>
    <property type="match status" value="1"/>
</dbReference>
<dbReference type="Pfam" id="PF00728">
    <property type="entry name" value="Glyco_hydro_20"/>
    <property type="match status" value="1"/>
</dbReference>
<dbReference type="InterPro" id="IPR029018">
    <property type="entry name" value="Hex-like_dom2"/>
</dbReference>
<evidence type="ECO:0000256" key="1">
    <source>
        <dbReference type="ARBA" id="ARBA00001231"/>
    </source>
</evidence>
<dbReference type="SMART" id="SM00758">
    <property type="entry name" value="PA14"/>
    <property type="match status" value="1"/>
</dbReference>
<evidence type="ECO:0000256" key="3">
    <source>
        <dbReference type="ARBA" id="ARBA00012663"/>
    </source>
</evidence>
<evidence type="ECO:0000313" key="9">
    <source>
        <dbReference type="EMBL" id="GGI51682.1"/>
    </source>
</evidence>
<feature type="chain" id="PRO_5037134787" description="beta-N-acetylhexosaminidase" evidence="7">
    <location>
        <begin position="28"/>
        <end position="766"/>
    </location>
</feature>
<evidence type="ECO:0000256" key="5">
    <source>
        <dbReference type="ARBA" id="ARBA00023295"/>
    </source>
</evidence>
<dbReference type="SUPFAM" id="SSF51445">
    <property type="entry name" value="(Trans)glycosidases"/>
    <property type="match status" value="1"/>
</dbReference>
<keyword evidence="4" id="KW-0378">Hydrolase</keyword>
<dbReference type="Pfam" id="PF13287">
    <property type="entry name" value="Fn3_assoc"/>
    <property type="match status" value="1"/>
</dbReference>
<dbReference type="GO" id="GO:0016020">
    <property type="term" value="C:membrane"/>
    <property type="evidence" value="ECO:0007669"/>
    <property type="project" value="TreeGrafter"/>
</dbReference>
<dbReference type="Gene3D" id="3.20.20.80">
    <property type="entry name" value="Glycosidases"/>
    <property type="match status" value="1"/>
</dbReference>
<feature type="domain" description="PA14" evidence="8">
    <location>
        <begin position="627"/>
        <end position="763"/>
    </location>
</feature>
<dbReference type="Gene3D" id="3.90.182.10">
    <property type="entry name" value="Toxin - Anthrax Protective Antigen,domain 1"/>
    <property type="match status" value="1"/>
</dbReference>
<sequence length="766" mass="85594">MQITSSFNLRLLVALLLFLVSSTLVNAQEQPARYLIIPYPQKLVAGNGAFIINAKTVIVAASKYKNESTLLNAIFSNKLAVSSTSKANNTIRLVNDSTITAAEGYRLAITPQQVTIWAKGGAGMFRAVETVRQLLPAGIEGKQTGVFSALSLPSVNIEDAPAYAWRGMHLDVSRHFFSVNYLKKFIDLLALYKFNKFHLHLTDDQGWRIEIKKYPKLTQEGAWRTFNNQDSICIKKSADNPDMAIDPKHIIKKYGKTLYGGFYTQKQMKDVVAYATARHIDIIPEIDMPGHMMAAINSYPFLTCNGQNKWGKLFTTPICPCNEEVYEFAQNVFTEIMDIFPSKYIHIGGDEVDRSSWAQSDACKALMQKEGITSTAQLQSYFINRMEKFFNAKGRKLIGWDEILEGGISKTALIMYWRSWVPKAPVEAAKNGNQVIMTPGSPLYFDTPPDQNSVYNVYHFNPIPTGLTANEAKGIIGAQANLWTEYIPSENRADYMYMPRMTALAENLWTDKASYTSYLQRLQEHYERLNNLKVNYRLPDFKGLVEQNVFTDETVLDLKSSLKNITIHYTTDGSLPNANAKVLDRPFVIKEPVHIRLAAFKSNGTAGDVYNLNYTKQTLAQPEAKANVESGLLCSYYPGSYKSSKLMAAVKATEVFTVNSVVVPTAVKAPSFGLRYEGYLNVPADGIYSFYLTCDDGGILNIAKREVVNNDGWHGPIEKSGQVALKKGMQPIELNFVEGGGGYTLKLKYSINGSEPAEVPDSWLKH</sequence>
<dbReference type="Pfam" id="PF02838">
    <property type="entry name" value="Glyco_hydro_20b"/>
    <property type="match status" value="1"/>
</dbReference>
<dbReference type="AlphaFoldDB" id="A0A917N442"/>
<dbReference type="InterPro" id="IPR015883">
    <property type="entry name" value="Glyco_hydro_20_cat"/>
</dbReference>
<dbReference type="CDD" id="cd06563">
    <property type="entry name" value="GH20_chitobiase-like"/>
    <property type="match status" value="1"/>
</dbReference>
<organism evidence="9 10">
    <name type="scientific">Mucilaginibacter galii</name>
    <dbReference type="NCBI Taxonomy" id="2005073"/>
    <lineage>
        <taxon>Bacteria</taxon>
        <taxon>Pseudomonadati</taxon>
        <taxon>Bacteroidota</taxon>
        <taxon>Sphingobacteriia</taxon>
        <taxon>Sphingobacteriales</taxon>
        <taxon>Sphingobacteriaceae</taxon>
        <taxon>Mucilaginibacter</taxon>
    </lineage>
</organism>
<dbReference type="GO" id="GO:0005975">
    <property type="term" value="P:carbohydrate metabolic process"/>
    <property type="evidence" value="ECO:0007669"/>
    <property type="project" value="InterPro"/>
</dbReference>
<name>A0A917N442_9SPHI</name>
<dbReference type="RefSeq" id="WP_188417794.1">
    <property type="nucleotide sequence ID" value="NZ_JBHUJR010000001.1"/>
</dbReference>
<keyword evidence="10" id="KW-1185">Reference proteome</keyword>
<dbReference type="InterPro" id="IPR011658">
    <property type="entry name" value="PA14_dom"/>
</dbReference>
<accession>A0A917N442</accession>
<dbReference type="SUPFAM" id="SSF56988">
    <property type="entry name" value="Anthrax protective antigen"/>
    <property type="match status" value="1"/>
</dbReference>
<dbReference type="PANTHER" id="PTHR22600">
    <property type="entry name" value="BETA-HEXOSAMINIDASE"/>
    <property type="match status" value="1"/>
</dbReference>
<dbReference type="Proteomes" id="UP000662074">
    <property type="component" value="Unassembled WGS sequence"/>
</dbReference>
<reference evidence="9" key="2">
    <citation type="submission" date="2020-09" db="EMBL/GenBank/DDBJ databases">
        <authorList>
            <person name="Sun Q."/>
            <person name="Sedlacek I."/>
        </authorList>
    </citation>
    <scope>NUCLEOTIDE SEQUENCE</scope>
    <source>
        <strain evidence="9">CCM 8711</strain>
    </source>
</reference>
<comment type="similarity">
    <text evidence="2">Belongs to the glycosyl hydrolase 20 family.</text>
</comment>
<keyword evidence="5" id="KW-0326">Glycosidase</keyword>
<evidence type="ECO:0000256" key="7">
    <source>
        <dbReference type="SAM" id="SignalP"/>
    </source>
</evidence>
<keyword evidence="7" id="KW-0732">Signal</keyword>
<comment type="caution">
    <text evidence="9">The sequence shown here is derived from an EMBL/GenBank/DDBJ whole genome shotgun (WGS) entry which is preliminary data.</text>
</comment>
<evidence type="ECO:0000313" key="10">
    <source>
        <dbReference type="Proteomes" id="UP000662074"/>
    </source>
</evidence>
<evidence type="ECO:0000256" key="2">
    <source>
        <dbReference type="ARBA" id="ARBA00006285"/>
    </source>
</evidence>
<dbReference type="Gene3D" id="3.30.379.10">
    <property type="entry name" value="Chitobiase/beta-hexosaminidase domain 2-like"/>
    <property type="match status" value="1"/>
</dbReference>
<evidence type="ECO:0000256" key="6">
    <source>
        <dbReference type="PIRSR" id="PIRSR625705-1"/>
    </source>
</evidence>